<feature type="region of interest" description="Disordered" evidence="1">
    <location>
        <begin position="37"/>
        <end position="64"/>
    </location>
</feature>
<evidence type="ECO:0000256" key="1">
    <source>
        <dbReference type="SAM" id="MobiDB-lite"/>
    </source>
</evidence>
<name>A0AAD5DEX1_AMBAR</name>
<evidence type="ECO:0000313" key="3">
    <source>
        <dbReference type="EMBL" id="KAI7758130.1"/>
    </source>
</evidence>
<feature type="transmembrane region" description="Helical" evidence="2">
    <location>
        <begin position="6"/>
        <end position="28"/>
    </location>
</feature>
<organism evidence="3 4">
    <name type="scientific">Ambrosia artemisiifolia</name>
    <name type="common">Common ragweed</name>
    <dbReference type="NCBI Taxonomy" id="4212"/>
    <lineage>
        <taxon>Eukaryota</taxon>
        <taxon>Viridiplantae</taxon>
        <taxon>Streptophyta</taxon>
        <taxon>Embryophyta</taxon>
        <taxon>Tracheophyta</taxon>
        <taxon>Spermatophyta</taxon>
        <taxon>Magnoliopsida</taxon>
        <taxon>eudicotyledons</taxon>
        <taxon>Gunneridae</taxon>
        <taxon>Pentapetalae</taxon>
        <taxon>asterids</taxon>
        <taxon>campanulids</taxon>
        <taxon>Asterales</taxon>
        <taxon>Asteraceae</taxon>
        <taxon>Asteroideae</taxon>
        <taxon>Heliantheae alliance</taxon>
        <taxon>Heliantheae</taxon>
        <taxon>Ambrosia</taxon>
    </lineage>
</organism>
<keyword evidence="2" id="KW-1133">Transmembrane helix</keyword>
<evidence type="ECO:0000256" key="2">
    <source>
        <dbReference type="SAM" id="Phobius"/>
    </source>
</evidence>
<evidence type="ECO:0000313" key="4">
    <source>
        <dbReference type="Proteomes" id="UP001206925"/>
    </source>
</evidence>
<dbReference type="EMBL" id="JAMZMK010000026">
    <property type="protein sequence ID" value="KAI7758130.1"/>
    <property type="molecule type" value="Genomic_DNA"/>
</dbReference>
<comment type="caution">
    <text evidence="3">The sequence shown here is derived from an EMBL/GenBank/DDBJ whole genome shotgun (WGS) entry which is preliminary data.</text>
</comment>
<proteinExistence type="predicted"/>
<keyword evidence="2" id="KW-0472">Membrane</keyword>
<protein>
    <submittedName>
        <fullName evidence="3">Uncharacterized protein</fullName>
    </submittedName>
</protein>
<reference evidence="3" key="1">
    <citation type="submission" date="2022-06" db="EMBL/GenBank/DDBJ databases">
        <title>Uncovering the hologenomic basis of an extraordinary plant invasion.</title>
        <authorList>
            <person name="Bieker V.C."/>
            <person name="Martin M.D."/>
            <person name="Gilbert T."/>
            <person name="Hodgins K."/>
            <person name="Battlay P."/>
            <person name="Petersen B."/>
            <person name="Wilson J."/>
        </authorList>
    </citation>
    <scope>NUCLEOTIDE SEQUENCE</scope>
    <source>
        <strain evidence="3">AA19_3_7</strain>
        <tissue evidence="3">Leaf</tissue>
    </source>
</reference>
<keyword evidence="2" id="KW-0812">Transmembrane</keyword>
<keyword evidence="4" id="KW-1185">Reference proteome</keyword>
<dbReference type="Proteomes" id="UP001206925">
    <property type="component" value="Unassembled WGS sequence"/>
</dbReference>
<accession>A0AAD5DEX1</accession>
<sequence>MASINIRSVFIFVFIATIFVLQLLLVTADGNGKFRLERYDPRTPPTPQANTIPSEPSSPPPIFT</sequence>
<dbReference type="AlphaFoldDB" id="A0AAD5DEX1"/>
<gene>
    <name evidence="3" type="ORF">M8C21_010577</name>
</gene>